<organism evidence="2 3">
    <name type="scientific">Scophthalmus maximus</name>
    <name type="common">Turbot</name>
    <name type="synonym">Psetta maxima</name>
    <dbReference type="NCBI Taxonomy" id="52904"/>
    <lineage>
        <taxon>Eukaryota</taxon>
        <taxon>Metazoa</taxon>
        <taxon>Chordata</taxon>
        <taxon>Craniata</taxon>
        <taxon>Vertebrata</taxon>
        <taxon>Euteleostomi</taxon>
        <taxon>Actinopterygii</taxon>
        <taxon>Neopterygii</taxon>
        <taxon>Teleostei</taxon>
        <taxon>Neoteleostei</taxon>
        <taxon>Acanthomorphata</taxon>
        <taxon>Carangaria</taxon>
        <taxon>Pleuronectiformes</taxon>
        <taxon>Pleuronectoidei</taxon>
        <taxon>Scophthalmidae</taxon>
        <taxon>Scophthalmus</taxon>
    </lineage>
</organism>
<dbReference type="Proteomes" id="UP000246464">
    <property type="component" value="Chromosome 19"/>
</dbReference>
<gene>
    <name evidence="2" type="ORF">SMAX5B_006114</name>
</gene>
<keyword evidence="1" id="KW-1133">Transmembrane helix</keyword>
<reference evidence="2 3" key="1">
    <citation type="submission" date="2017-12" db="EMBL/GenBank/DDBJ databases">
        <title>Integrating genomic resources of turbot (Scophthalmus maximus) in depth evaluation of genetic and physical mapping variation across individuals.</title>
        <authorList>
            <person name="Martinez P."/>
        </authorList>
    </citation>
    <scope>NUCLEOTIDE SEQUENCE [LARGE SCALE GENOMIC DNA]</scope>
</reference>
<evidence type="ECO:0000256" key="1">
    <source>
        <dbReference type="SAM" id="Phobius"/>
    </source>
</evidence>
<evidence type="ECO:0000313" key="2">
    <source>
        <dbReference type="EMBL" id="AWP18391.1"/>
    </source>
</evidence>
<accession>A0A2U9CP97</accession>
<name>A0A2U9CP97_SCOMX</name>
<dbReference type="AlphaFoldDB" id="A0A2U9CP97"/>
<keyword evidence="3" id="KW-1185">Reference proteome</keyword>
<dbReference type="EMBL" id="CP026261">
    <property type="protein sequence ID" value="AWP18391.1"/>
    <property type="molecule type" value="Genomic_DNA"/>
</dbReference>
<dbReference type="Gene3D" id="1.20.120.1770">
    <property type="match status" value="1"/>
</dbReference>
<keyword evidence="1" id="KW-0812">Transmembrane</keyword>
<keyword evidence="1" id="KW-0472">Membrane</keyword>
<proteinExistence type="predicted"/>
<sequence>MEDSVPCSGRSVFAWLVGASQVLGLASVVLTGVWMGHYRGGFAWDGSAQDTDTNKL</sequence>
<feature type="transmembrane region" description="Helical" evidence="1">
    <location>
        <begin position="12"/>
        <end position="34"/>
    </location>
</feature>
<evidence type="ECO:0000313" key="3">
    <source>
        <dbReference type="Proteomes" id="UP000246464"/>
    </source>
</evidence>
<protein>
    <submittedName>
        <fullName evidence="2">Putative cytochrome b561</fullName>
    </submittedName>
</protein>